<evidence type="ECO:0000313" key="2">
    <source>
        <dbReference type="EMBL" id="MBB2967935.1"/>
    </source>
</evidence>
<protein>
    <submittedName>
        <fullName evidence="2">LmbE family N-acetylglucosaminyl deacetylase</fullName>
    </submittedName>
</protein>
<dbReference type="SUPFAM" id="SSF102588">
    <property type="entry name" value="LmbE-like"/>
    <property type="match status" value="1"/>
</dbReference>
<organism evidence="2 3">
    <name type="scientific">Leifsonia aquatica</name>
    <name type="common">Corynebacterium aquaticum</name>
    <dbReference type="NCBI Taxonomy" id="144185"/>
    <lineage>
        <taxon>Bacteria</taxon>
        <taxon>Bacillati</taxon>
        <taxon>Actinomycetota</taxon>
        <taxon>Actinomycetes</taxon>
        <taxon>Micrococcales</taxon>
        <taxon>Microbacteriaceae</taxon>
        <taxon>Leifsonia</taxon>
    </lineage>
</organism>
<proteinExistence type="predicted"/>
<evidence type="ECO:0000313" key="3">
    <source>
        <dbReference type="Proteomes" id="UP000538196"/>
    </source>
</evidence>
<dbReference type="Gene3D" id="3.40.50.10320">
    <property type="entry name" value="LmbE-like"/>
    <property type="match status" value="1"/>
</dbReference>
<dbReference type="PANTHER" id="PTHR12993">
    <property type="entry name" value="N-ACETYLGLUCOSAMINYL-PHOSPHATIDYLINOSITOL DE-N-ACETYLASE-RELATED"/>
    <property type="match status" value="1"/>
</dbReference>
<reference evidence="2 3" key="1">
    <citation type="submission" date="2020-08" db="EMBL/GenBank/DDBJ databases">
        <title>Sequencing the genomes of 1000 actinobacteria strains.</title>
        <authorList>
            <person name="Klenk H.-P."/>
        </authorList>
    </citation>
    <scope>NUCLEOTIDE SEQUENCE [LARGE SCALE GENOMIC DNA]</scope>
    <source>
        <strain evidence="2 3">DSM 20146</strain>
    </source>
</reference>
<dbReference type="EMBL" id="JACHVP010000003">
    <property type="protein sequence ID" value="MBB2967935.1"/>
    <property type="molecule type" value="Genomic_DNA"/>
</dbReference>
<name>A0A7W4UX98_LEIAQ</name>
<dbReference type="GO" id="GO:0016811">
    <property type="term" value="F:hydrolase activity, acting on carbon-nitrogen (but not peptide) bonds, in linear amides"/>
    <property type="evidence" value="ECO:0007669"/>
    <property type="project" value="TreeGrafter"/>
</dbReference>
<dbReference type="PANTHER" id="PTHR12993:SF30">
    <property type="entry name" value="N-ACETYL-ALPHA-D-GLUCOSAMINYL L-MALATE DEACETYLASE 1"/>
    <property type="match status" value="1"/>
</dbReference>
<keyword evidence="1" id="KW-0862">Zinc</keyword>
<dbReference type="Proteomes" id="UP000538196">
    <property type="component" value="Unassembled WGS sequence"/>
</dbReference>
<comment type="caution">
    <text evidence="2">The sequence shown here is derived from an EMBL/GenBank/DDBJ whole genome shotgun (WGS) entry which is preliminary data.</text>
</comment>
<dbReference type="InterPro" id="IPR024078">
    <property type="entry name" value="LmbE-like_dom_sf"/>
</dbReference>
<accession>A0A7W4UX98</accession>
<dbReference type="Pfam" id="PF02585">
    <property type="entry name" value="PIG-L"/>
    <property type="match status" value="1"/>
</dbReference>
<sequence length="284" mass="31703">MADPQTEQRTRPVAFAIAAHADDIEFMMGGTLALLADRGWETHYMTVANGYVGSTTHRMEEIVQLRAGEAQAGAEALGAVWHPSIVNDIEIVYSVDLVRRITAVLREVRPSVILTQAPDDYMDDHIETSRITASAAFNRNMPNFQSTPPLPAYMEDVTVYHAQPHGLHDGLRRLVYPGLYVDTTAVQDRKRDALSRHRTQAQWLDDTQGFGSFTAEMDDVARTVGRQSGRYEFAEGWRRHSHIGFGTAGADPLADALAEVSFVDEDYERGLTAHPYTREDRSAR</sequence>
<dbReference type="AlphaFoldDB" id="A0A7W4UX98"/>
<keyword evidence="3" id="KW-1185">Reference proteome</keyword>
<gene>
    <name evidence="2" type="ORF">FHX33_002705</name>
</gene>
<dbReference type="InterPro" id="IPR003737">
    <property type="entry name" value="GlcNAc_PI_deacetylase-related"/>
</dbReference>
<dbReference type="RefSeq" id="WP_021757301.1">
    <property type="nucleotide sequence ID" value="NZ_JACHVP010000003.1"/>
</dbReference>
<evidence type="ECO:0000256" key="1">
    <source>
        <dbReference type="ARBA" id="ARBA00022833"/>
    </source>
</evidence>
<dbReference type="GO" id="GO:0016137">
    <property type="term" value="P:glycoside metabolic process"/>
    <property type="evidence" value="ECO:0007669"/>
    <property type="project" value="UniProtKB-ARBA"/>
</dbReference>